<evidence type="ECO:0000256" key="1">
    <source>
        <dbReference type="ARBA" id="ARBA00023002"/>
    </source>
</evidence>
<dbReference type="GO" id="GO:0006089">
    <property type="term" value="P:lactate metabolic process"/>
    <property type="evidence" value="ECO:0007669"/>
    <property type="project" value="TreeGrafter"/>
</dbReference>
<dbReference type="GO" id="GO:0004459">
    <property type="term" value="F:L-lactate dehydrogenase (NAD+) activity"/>
    <property type="evidence" value="ECO:0007669"/>
    <property type="project" value="TreeGrafter"/>
</dbReference>
<dbReference type="Gene3D" id="3.90.110.10">
    <property type="entry name" value="Lactate dehydrogenase/glycoside hydrolase, family 4, C-terminal"/>
    <property type="match status" value="1"/>
</dbReference>
<gene>
    <name evidence="5" type="ORF">MNB_SV-4-1412</name>
</gene>
<keyword evidence="1 5" id="KW-0560">Oxidoreductase</keyword>
<sequence length="323" mass="34787">MAKGKKVTVIGTGNFGSTVAFILAMNGACHNIVLRGRNYDVAKGKALDMSQAANAARQHTIVKAAKGPEDMAESDVVIITAGAPRTPGMSRDDLLLKNAEIVRNYAREIKKYAPDAIVIVVSNPLDVMTYVALKYTGFPRARVMGMAGILDAARMAHFIYEKLEYGAGQIRATVMGGHGDTMVPLPKFTTVAGVPIEDLLDSEEIGEIVRKTRNGGAEIVNLLGNGSAYYAPAKSTTVMVEAILKDTNQIHSCAILLQNDYGYSGVVSGVPVMIGAGGAEQVINMTLKPLQQKRFKNSVASVQEMIDKLYELDFFAELEEEKK</sequence>
<dbReference type="AlphaFoldDB" id="A0A1W1EAA8"/>
<dbReference type="InterPro" id="IPR001557">
    <property type="entry name" value="L-lactate/malate_DH"/>
</dbReference>
<reference evidence="5" key="1">
    <citation type="submission" date="2016-10" db="EMBL/GenBank/DDBJ databases">
        <authorList>
            <person name="de Groot N.N."/>
        </authorList>
    </citation>
    <scope>NUCLEOTIDE SEQUENCE</scope>
</reference>
<dbReference type="FunFam" id="3.40.50.720:FF:000018">
    <property type="entry name" value="Malate dehydrogenase"/>
    <property type="match status" value="1"/>
</dbReference>
<dbReference type="Gene3D" id="3.40.50.720">
    <property type="entry name" value="NAD(P)-binding Rossmann-like Domain"/>
    <property type="match status" value="1"/>
</dbReference>
<protein>
    <submittedName>
        <fullName evidence="5">Malate dehydrogenase</fullName>
        <ecNumber evidence="5">1.1.1.37</ecNumber>
    </submittedName>
</protein>
<feature type="domain" description="Lactate/malate dehydrogenase C-terminal" evidence="4">
    <location>
        <begin position="150"/>
        <end position="309"/>
    </location>
</feature>
<evidence type="ECO:0000256" key="2">
    <source>
        <dbReference type="ARBA" id="ARBA00023027"/>
    </source>
</evidence>
<dbReference type="SUPFAM" id="SSF51735">
    <property type="entry name" value="NAD(P)-binding Rossmann-fold domains"/>
    <property type="match status" value="1"/>
</dbReference>
<feature type="domain" description="Lactate/malate dehydrogenase N-terminal" evidence="3">
    <location>
        <begin position="6"/>
        <end position="145"/>
    </location>
</feature>
<dbReference type="Pfam" id="PF00056">
    <property type="entry name" value="Ldh_1_N"/>
    <property type="match status" value="1"/>
</dbReference>
<accession>A0A1W1EAA8</accession>
<organism evidence="5">
    <name type="scientific">hydrothermal vent metagenome</name>
    <dbReference type="NCBI Taxonomy" id="652676"/>
    <lineage>
        <taxon>unclassified sequences</taxon>
        <taxon>metagenomes</taxon>
        <taxon>ecological metagenomes</taxon>
    </lineage>
</organism>
<keyword evidence="2" id="KW-0520">NAD</keyword>
<evidence type="ECO:0000259" key="4">
    <source>
        <dbReference type="Pfam" id="PF02866"/>
    </source>
</evidence>
<dbReference type="Pfam" id="PF02866">
    <property type="entry name" value="Ldh_1_C"/>
    <property type="match status" value="1"/>
</dbReference>
<dbReference type="PIRSF" id="PIRSF000102">
    <property type="entry name" value="Lac_mal_DH"/>
    <property type="match status" value="1"/>
</dbReference>
<dbReference type="InterPro" id="IPR022383">
    <property type="entry name" value="Lactate/malate_DH_C"/>
</dbReference>
<dbReference type="PANTHER" id="PTHR43128:SF16">
    <property type="entry name" value="L-LACTATE DEHYDROGENASE"/>
    <property type="match status" value="1"/>
</dbReference>
<dbReference type="InterPro" id="IPR036291">
    <property type="entry name" value="NAD(P)-bd_dom_sf"/>
</dbReference>
<dbReference type="EMBL" id="FPIB01000020">
    <property type="protein sequence ID" value="SFV90696.1"/>
    <property type="molecule type" value="Genomic_DNA"/>
</dbReference>
<dbReference type="EC" id="1.1.1.37" evidence="5"/>
<dbReference type="PRINTS" id="PR00086">
    <property type="entry name" value="LLDHDRGNASE"/>
</dbReference>
<name>A0A1W1EAA8_9ZZZZ</name>
<dbReference type="CDD" id="cd01339">
    <property type="entry name" value="LDH-like_MDH"/>
    <property type="match status" value="1"/>
</dbReference>
<evidence type="ECO:0000259" key="3">
    <source>
        <dbReference type="Pfam" id="PF00056"/>
    </source>
</evidence>
<dbReference type="GO" id="GO:0030060">
    <property type="term" value="F:L-malate dehydrogenase (NAD+) activity"/>
    <property type="evidence" value="ECO:0007669"/>
    <property type="project" value="UniProtKB-EC"/>
</dbReference>
<proteinExistence type="predicted"/>
<dbReference type="InterPro" id="IPR015955">
    <property type="entry name" value="Lactate_DH/Glyco_Ohase_4_C"/>
</dbReference>
<dbReference type="NCBIfam" id="NF004863">
    <property type="entry name" value="PRK06223.1"/>
    <property type="match status" value="1"/>
</dbReference>
<dbReference type="InterPro" id="IPR001236">
    <property type="entry name" value="Lactate/malate_DH_N"/>
</dbReference>
<evidence type="ECO:0000313" key="5">
    <source>
        <dbReference type="EMBL" id="SFV90696.1"/>
    </source>
</evidence>
<dbReference type="InterPro" id="IPR011275">
    <property type="entry name" value="Malate_DH_type3"/>
</dbReference>
<dbReference type="SUPFAM" id="SSF56327">
    <property type="entry name" value="LDH C-terminal domain-like"/>
    <property type="match status" value="1"/>
</dbReference>
<dbReference type="PANTHER" id="PTHR43128">
    <property type="entry name" value="L-2-HYDROXYCARBOXYLATE DEHYDROGENASE (NAD(P)(+))"/>
    <property type="match status" value="1"/>
</dbReference>